<evidence type="ECO:0000259" key="12">
    <source>
        <dbReference type="Pfam" id="PF01435"/>
    </source>
</evidence>
<keyword evidence="14" id="KW-1185">Reference proteome</keyword>
<accession>A0ABT4RTJ5</accession>
<dbReference type="Gene3D" id="3.30.2010.10">
    <property type="entry name" value="Metalloproteases ('zincins'), catalytic domain"/>
    <property type="match status" value="1"/>
</dbReference>
<comment type="similarity">
    <text evidence="1 11">Belongs to the peptidase M48B family.</text>
</comment>
<dbReference type="Pfam" id="PF01435">
    <property type="entry name" value="Peptidase_M48"/>
    <property type="match status" value="1"/>
</dbReference>
<comment type="subcellular location">
    <subcellularLocation>
        <location evidence="11">Cell membrane</location>
        <topology evidence="11">Multi-pass membrane protein</topology>
    </subcellularLocation>
</comment>
<dbReference type="InterPro" id="IPR022919">
    <property type="entry name" value="Pept_M48_protease_HtpX"/>
</dbReference>
<evidence type="ECO:0000256" key="10">
    <source>
        <dbReference type="ARBA" id="ARBA00023136"/>
    </source>
</evidence>
<evidence type="ECO:0000256" key="8">
    <source>
        <dbReference type="ARBA" id="ARBA00022989"/>
    </source>
</evidence>
<dbReference type="HAMAP" id="MF_00188">
    <property type="entry name" value="Pept_M48_protease_HtpX"/>
    <property type="match status" value="1"/>
</dbReference>
<evidence type="ECO:0000256" key="4">
    <source>
        <dbReference type="ARBA" id="ARBA00022692"/>
    </source>
</evidence>
<feature type="transmembrane region" description="Helical" evidence="11">
    <location>
        <begin position="45"/>
        <end position="65"/>
    </location>
</feature>
<evidence type="ECO:0000256" key="1">
    <source>
        <dbReference type="ARBA" id="ARBA00009779"/>
    </source>
</evidence>
<dbReference type="InterPro" id="IPR050083">
    <property type="entry name" value="HtpX_protease"/>
</dbReference>
<evidence type="ECO:0000256" key="9">
    <source>
        <dbReference type="ARBA" id="ARBA00023049"/>
    </source>
</evidence>
<feature type="transmembrane region" description="Helical" evidence="11">
    <location>
        <begin position="152"/>
        <end position="176"/>
    </location>
</feature>
<organism evidence="13 14">
    <name type="scientific">Solirubrobacter deserti</name>
    <dbReference type="NCBI Taxonomy" id="2282478"/>
    <lineage>
        <taxon>Bacteria</taxon>
        <taxon>Bacillati</taxon>
        <taxon>Actinomycetota</taxon>
        <taxon>Thermoleophilia</taxon>
        <taxon>Solirubrobacterales</taxon>
        <taxon>Solirubrobacteraceae</taxon>
        <taxon>Solirubrobacter</taxon>
    </lineage>
</organism>
<evidence type="ECO:0000256" key="5">
    <source>
        <dbReference type="ARBA" id="ARBA00022723"/>
    </source>
</evidence>
<feature type="domain" description="Peptidase M48" evidence="12">
    <location>
        <begin position="75"/>
        <end position="285"/>
    </location>
</feature>
<keyword evidence="3 11" id="KW-0645">Protease</keyword>
<dbReference type="PANTHER" id="PTHR43221:SF2">
    <property type="entry name" value="PROTEASE HTPX HOMOLOG"/>
    <property type="match status" value="1"/>
</dbReference>
<keyword evidence="9 11" id="KW-0482">Metalloprotease</keyword>
<dbReference type="EC" id="3.4.24.-" evidence="11"/>
<comment type="cofactor">
    <cofactor evidence="11">
        <name>Zn(2+)</name>
        <dbReference type="ChEBI" id="CHEBI:29105"/>
    </cofactor>
    <text evidence="11">Binds 1 zinc ion per subunit.</text>
</comment>
<keyword evidence="4 11" id="KW-0812">Transmembrane</keyword>
<dbReference type="EMBL" id="JAPCID010000065">
    <property type="protein sequence ID" value="MDA0141785.1"/>
    <property type="molecule type" value="Genomic_DNA"/>
</dbReference>
<name>A0ABT4RTJ5_9ACTN</name>
<keyword evidence="5 11" id="KW-0479">Metal-binding</keyword>
<dbReference type="Proteomes" id="UP001147700">
    <property type="component" value="Unassembled WGS sequence"/>
</dbReference>
<dbReference type="GO" id="GO:0008237">
    <property type="term" value="F:metallopeptidase activity"/>
    <property type="evidence" value="ECO:0007669"/>
    <property type="project" value="UniProtKB-KW"/>
</dbReference>
<comment type="caution">
    <text evidence="13">The sequence shown here is derived from an EMBL/GenBank/DDBJ whole genome shotgun (WGS) entry which is preliminary data.</text>
</comment>
<dbReference type="NCBIfam" id="NF002669">
    <property type="entry name" value="PRK02391.1"/>
    <property type="match status" value="1"/>
</dbReference>
<dbReference type="InterPro" id="IPR001915">
    <property type="entry name" value="Peptidase_M48"/>
</dbReference>
<evidence type="ECO:0000313" key="13">
    <source>
        <dbReference type="EMBL" id="MDA0141785.1"/>
    </source>
</evidence>
<keyword evidence="6 11" id="KW-0378">Hydrolase</keyword>
<dbReference type="PANTHER" id="PTHR43221">
    <property type="entry name" value="PROTEASE HTPX"/>
    <property type="match status" value="1"/>
</dbReference>
<evidence type="ECO:0000256" key="11">
    <source>
        <dbReference type="HAMAP-Rule" id="MF_00188"/>
    </source>
</evidence>
<protein>
    <recommendedName>
        <fullName evidence="11">Protease HtpX homolog</fullName>
        <ecNumber evidence="11">3.4.24.-</ecNumber>
    </recommendedName>
</protein>
<reference evidence="13" key="1">
    <citation type="submission" date="2022-10" db="EMBL/GenBank/DDBJ databases">
        <title>The WGS of Solirubrobacter sp. CPCC 204708.</title>
        <authorList>
            <person name="Jiang Z."/>
        </authorList>
    </citation>
    <scope>NUCLEOTIDE SEQUENCE</scope>
    <source>
        <strain evidence="13">CPCC 204708</strain>
    </source>
</reference>
<feature type="active site" evidence="11">
    <location>
        <position position="143"/>
    </location>
</feature>
<keyword evidence="8 11" id="KW-1133">Transmembrane helix</keyword>
<feature type="transmembrane region" description="Helical" evidence="11">
    <location>
        <begin position="188"/>
        <end position="209"/>
    </location>
</feature>
<proteinExistence type="inferred from homology"/>
<evidence type="ECO:0000256" key="7">
    <source>
        <dbReference type="ARBA" id="ARBA00022833"/>
    </source>
</evidence>
<keyword evidence="10 11" id="KW-0472">Membrane</keyword>
<dbReference type="CDD" id="cd07327">
    <property type="entry name" value="M48B_HtpX_like"/>
    <property type="match status" value="1"/>
</dbReference>
<feature type="transmembrane region" description="Helical" evidence="11">
    <location>
        <begin position="21"/>
        <end position="39"/>
    </location>
</feature>
<evidence type="ECO:0000256" key="2">
    <source>
        <dbReference type="ARBA" id="ARBA00022475"/>
    </source>
</evidence>
<keyword evidence="7 11" id="KW-0862">Zinc</keyword>
<evidence type="ECO:0000256" key="3">
    <source>
        <dbReference type="ARBA" id="ARBA00022670"/>
    </source>
</evidence>
<evidence type="ECO:0000256" key="6">
    <source>
        <dbReference type="ARBA" id="ARBA00022801"/>
    </source>
</evidence>
<sequence>MPRPTSFGKDTGLQIRMATTMLLLGAVYVALGAVLFLFLESAILMIVILGGLAALQFFTSDKLALAAMGARVVSPQEAPQLHAMIERLCVQADLPKPKVAVANMAMPNAFALGRSPKNATVCATTGIMELLTPAELEGVMAHELSHIANRDVMIMTVASFFATIAAYIVQFGFFFGGGSSDDDDSPSFLVLFLASLVVYFISFLLIQALSRYREFAADRGAALITGRPSALSSALYKISSGMAQIPKQDLRSTSEMNAFFIFPTSIGGLFATHPPMEKRIEALSRLEAQLQGTRA</sequence>
<feature type="binding site" evidence="11">
    <location>
        <position position="142"/>
    </location>
    <ligand>
        <name>Zn(2+)</name>
        <dbReference type="ChEBI" id="CHEBI:29105"/>
        <note>catalytic</note>
    </ligand>
</feature>
<feature type="binding site" evidence="11">
    <location>
        <position position="146"/>
    </location>
    <ligand>
        <name>Zn(2+)</name>
        <dbReference type="ChEBI" id="CHEBI:29105"/>
        <note>catalytic</note>
    </ligand>
</feature>
<feature type="binding site" evidence="11">
    <location>
        <position position="214"/>
    </location>
    <ligand>
        <name>Zn(2+)</name>
        <dbReference type="ChEBI" id="CHEBI:29105"/>
        <note>catalytic</note>
    </ligand>
</feature>
<evidence type="ECO:0000313" key="14">
    <source>
        <dbReference type="Proteomes" id="UP001147700"/>
    </source>
</evidence>
<keyword evidence="2 11" id="KW-1003">Cell membrane</keyword>
<gene>
    <name evidence="11 13" type="primary">htpX</name>
    <name evidence="13" type="ORF">OJ962_30110</name>
</gene>
<dbReference type="RefSeq" id="WP_202956043.1">
    <property type="nucleotide sequence ID" value="NZ_JAPCID010000065.1"/>
</dbReference>